<evidence type="ECO:0000313" key="3">
    <source>
        <dbReference type="Proteomes" id="UP000033428"/>
    </source>
</evidence>
<comment type="caution">
    <text evidence="2">The sequence shown here is derived from an EMBL/GenBank/DDBJ whole genome shotgun (WGS) entry which is preliminary data.</text>
</comment>
<dbReference type="AlphaFoldDB" id="A0A0F0CSJ2"/>
<dbReference type="EMBL" id="JYNY01000366">
    <property type="protein sequence ID" value="KJJ84415.1"/>
    <property type="molecule type" value="Genomic_DNA"/>
</dbReference>
<evidence type="ECO:0000313" key="2">
    <source>
        <dbReference type="EMBL" id="KJJ84415.1"/>
    </source>
</evidence>
<sequence length="46" mass="5656">MEDNSLRRWSNIPSIFSSICFLKFLSIQLIPFCYKRTYFFAHYHFS</sequence>
<reference evidence="2 3" key="1">
    <citation type="submission" date="2015-02" db="EMBL/GenBank/DDBJ databases">
        <title>Single-cell genomics of uncultivated deep-branching MTB reveals a conserved set of magnetosome genes.</title>
        <authorList>
            <person name="Kolinko S."/>
            <person name="Richter M."/>
            <person name="Glockner F.O."/>
            <person name="Brachmann A."/>
            <person name="Schuler D."/>
        </authorList>
    </citation>
    <scope>NUCLEOTIDE SEQUENCE [LARGE SCALE GENOMIC DNA]</scope>
    <source>
        <strain evidence="2">SKK-01</strain>
    </source>
</reference>
<organism evidence="2 3">
    <name type="scientific">Candidatus Omnitrophus magneticus</name>
    <dbReference type="NCBI Taxonomy" id="1609969"/>
    <lineage>
        <taxon>Bacteria</taxon>
        <taxon>Pseudomonadati</taxon>
        <taxon>Candidatus Omnitrophota</taxon>
        <taxon>Candidatus Omnitrophus</taxon>
    </lineage>
</organism>
<accession>A0A0F0CSJ2</accession>
<name>A0A0F0CSJ2_9BACT</name>
<proteinExistence type="predicted"/>
<keyword evidence="1" id="KW-0472">Membrane</keyword>
<evidence type="ECO:0000256" key="1">
    <source>
        <dbReference type="SAM" id="Phobius"/>
    </source>
</evidence>
<protein>
    <submittedName>
        <fullName evidence="2">Uncharacterized protein</fullName>
    </submittedName>
</protein>
<keyword evidence="1" id="KW-0812">Transmembrane</keyword>
<gene>
    <name evidence="2" type="ORF">OMAG_001717</name>
</gene>
<dbReference type="Proteomes" id="UP000033428">
    <property type="component" value="Unassembled WGS sequence"/>
</dbReference>
<feature type="transmembrane region" description="Helical" evidence="1">
    <location>
        <begin position="12"/>
        <end position="34"/>
    </location>
</feature>
<keyword evidence="3" id="KW-1185">Reference proteome</keyword>
<keyword evidence="1" id="KW-1133">Transmembrane helix</keyword>